<dbReference type="Proteomes" id="UP001221686">
    <property type="component" value="Unassembled WGS sequence"/>
</dbReference>
<feature type="binding site" evidence="1">
    <location>
        <position position="200"/>
    </location>
    <ligand>
        <name>FAD</name>
        <dbReference type="ChEBI" id="CHEBI:57692"/>
        <note>ligand shared between neighboring subunits</note>
    </ligand>
</feature>
<comment type="subunit">
    <text evidence="1">Homotetramer.</text>
</comment>
<feature type="binding site" evidence="1">
    <location>
        <position position="72"/>
    </location>
    <ligand>
        <name>FAD</name>
        <dbReference type="ChEBI" id="CHEBI:57692"/>
        <note>ligand shared between neighboring subunits</note>
    </ligand>
</feature>
<dbReference type="InterPro" id="IPR036098">
    <property type="entry name" value="Thymidylate_synthase_ThyX_sf"/>
</dbReference>
<dbReference type="GO" id="GO:0050797">
    <property type="term" value="F:thymidylate synthase (FAD) activity"/>
    <property type="evidence" value="ECO:0007669"/>
    <property type="project" value="UniProtKB-EC"/>
</dbReference>
<dbReference type="EMBL" id="JAQNDL010000003">
    <property type="protein sequence ID" value="MDC0720625.1"/>
    <property type="molecule type" value="Genomic_DNA"/>
</dbReference>
<comment type="cofactor">
    <cofactor evidence="1">
        <name>FAD</name>
        <dbReference type="ChEBI" id="CHEBI:57692"/>
    </cofactor>
    <text evidence="1">Binds 4 FAD per tetramer. Each FAD binding site is formed by three monomers.</text>
</comment>
<keyword evidence="1 2" id="KW-0489">Methyltransferase</keyword>
<keyword evidence="1" id="KW-0545">Nucleotide biosynthesis</keyword>
<dbReference type="GO" id="GO:0032259">
    <property type="term" value="P:methylation"/>
    <property type="evidence" value="ECO:0007669"/>
    <property type="project" value="UniProtKB-KW"/>
</dbReference>
<gene>
    <name evidence="1 2" type="primary">thyX</name>
    <name evidence="2" type="ORF">POL25_27220</name>
</gene>
<dbReference type="PROSITE" id="PS51331">
    <property type="entry name" value="THYX"/>
    <property type="match status" value="1"/>
</dbReference>
<evidence type="ECO:0000313" key="3">
    <source>
        <dbReference type="Proteomes" id="UP001221686"/>
    </source>
</evidence>
<comment type="similarity">
    <text evidence="1">Belongs to the thymidylate synthase ThyX family.</text>
</comment>
<keyword evidence="1" id="KW-0521">NADP</keyword>
<keyword evidence="1 2" id="KW-0808">Transferase</keyword>
<dbReference type="PANTHER" id="PTHR34934">
    <property type="entry name" value="FLAVIN-DEPENDENT THYMIDYLATE SYNTHASE"/>
    <property type="match status" value="1"/>
</dbReference>
<dbReference type="EC" id="2.1.1.148" evidence="1"/>
<dbReference type="Gene3D" id="3.30.1360.170">
    <property type="match status" value="1"/>
</dbReference>
<comment type="pathway">
    <text evidence="1">Pyrimidine metabolism; dTTP biosynthesis.</text>
</comment>
<feature type="binding site" evidence="1">
    <location>
        <begin position="92"/>
        <end position="95"/>
    </location>
    <ligand>
        <name>dUMP</name>
        <dbReference type="ChEBI" id="CHEBI:246422"/>
        <note>ligand shared between dimeric partners</note>
    </ligand>
</feature>
<feature type="binding site" evidence="1">
    <location>
        <position position="103"/>
    </location>
    <ligand>
        <name>FAD</name>
        <dbReference type="ChEBI" id="CHEBI:57692"/>
        <note>ligand shared between neighboring subunits</note>
    </ligand>
</feature>
<dbReference type="NCBIfam" id="TIGR02170">
    <property type="entry name" value="thyX"/>
    <property type="match status" value="1"/>
</dbReference>
<dbReference type="CDD" id="cd20175">
    <property type="entry name" value="ThyX"/>
    <property type="match status" value="1"/>
</dbReference>
<comment type="function">
    <text evidence="1">Catalyzes the reductive methylation of 2'-deoxyuridine-5'-monophosphate (dUMP) to 2'-deoxythymidine-5'-monophosphate (dTMP) while utilizing 5,10-methylenetetrahydrofolate (mTHF) as the methyl donor, and NADPH and FADH(2) as the reductant.</text>
</comment>
<name>A0ABT5E437_9BACT</name>
<feature type="active site" description="Involved in ionization of N3 of dUMP, leading to its activation" evidence="1">
    <location>
        <position position="205"/>
    </location>
</feature>
<accession>A0ABT5E437</accession>
<feature type="binding site" evidence="1">
    <location>
        <begin position="95"/>
        <end position="97"/>
    </location>
    <ligand>
        <name>FAD</name>
        <dbReference type="ChEBI" id="CHEBI:57692"/>
        <note>ligand shared between neighboring subunits</note>
    </ligand>
</feature>
<feature type="binding site" evidence="1">
    <location>
        <position position="205"/>
    </location>
    <ligand>
        <name>dUMP</name>
        <dbReference type="ChEBI" id="CHEBI:246422"/>
        <note>ligand shared between dimeric partners</note>
    </ligand>
</feature>
<reference evidence="2 3" key="1">
    <citation type="submission" date="2022-11" db="EMBL/GenBank/DDBJ databases">
        <title>Minimal conservation of predation-associated metabolite biosynthetic gene clusters underscores biosynthetic potential of Myxococcota including descriptions for ten novel species: Archangium lansinium sp. nov., Myxococcus landrumus sp. nov., Nannocystis bai.</title>
        <authorList>
            <person name="Ahearne A."/>
            <person name="Stevens C."/>
            <person name="Dowd S."/>
        </authorList>
    </citation>
    <scope>NUCLEOTIDE SEQUENCE [LARGE SCALE GENOMIC DNA]</scope>
    <source>
        <strain evidence="2 3">BB15-2</strain>
    </source>
</reference>
<keyword evidence="1" id="KW-0285">Flavoprotein</keyword>
<dbReference type="SUPFAM" id="SSF69796">
    <property type="entry name" value="Thymidylate synthase-complementing protein Thy1"/>
    <property type="match status" value="1"/>
</dbReference>
<feature type="binding site" description="in other chain" evidence="1">
    <location>
        <begin position="103"/>
        <end position="107"/>
    </location>
    <ligand>
        <name>dUMP</name>
        <dbReference type="ChEBI" id="CHEBI:246422"/>
        <note>ligand shared between dimeric partners</note>
    </ligand>
</feature>
<keyword evidence="3" id="KW-1185">Reference proteome</keyword>
<evidence type="ECO:0000313" key="2">
    <source>
        <dbReference type="EMBL" id="MDC0720625.1"/>
    </source>
</evidence>
<comment type="catalytic activity">
    <reaction evidence="1">
        <text>dUMP + (6R)-5,10-methylene-5,6,7,8-tetrahydrofolate + NADPH + H(+) = dTMP + (6S)-5,6,7,8-tetrahydrofolate + NADP(+)</text>
        <dbReference type="Rhea" id="RHEA:29043"/>
        <dbReference type="ChEBI" id="CHEBI:15378"/>
        <dbReference type="ChEBI" id="CHEBI:15636"/>
        <dbReference type="ChEBI" id="CHEBI:57453"/>
        <dbReference type="ChEBI" id="CHEBI:57783"/>
        <dbReference type="ChEBI" id="CHEBI:58349"/>
        <dbReference type="ChEBI" id="CHEBI:63528"/>
        <dbReference type="ChEBI" id="CHEBI:246422"/>
        <dbReference type="EC" id="2.1.1.148"/>
    </reaction>
</comment>
<dbReference type="Pfam" id="PF02511">
    <property type="entry name" value="Thy1"/>
    <property type="match status" value="1"/>
</dbReference>
<dbReference type="RefSeq" id="WP_272089134.1">
    <property type="nucleotide sequence ID" value="NZ_JAQNDL010000003.1"/>
</dbReference>
<proteinExistence type="inferred from homology"/>
<keyword evidence="1" id="KW-0274">FAD</keyword>
<feature type="binding site" evidence="1">
    <location>
        <begin position="194"/>
        <end position="196"/>
    </location>
    <ligand>
        <name>FAD</name>
        <dbReference type="ChEBI" id="CHEBI:57692"/>
        <note>ligand shared between neighboring subunits</note>
    </ligand>
</feature>
<comment type="caution">
    <text evidence="2">The sequence shown here is derived from an EMBL/GenBank/DDBJ whole genome shotgun (WGS) entry which is preliminary data.</text>
</comment>
<dbReference type="InterPro" id="IPR003669">
    <property type="entry name" value="Thymidylate_synthase_ThyX"/>
</dbReference>
<organism evidence="2 3">
    <name type="scientific">Nannocystis bainbridge</name>
    <dbReference type="NCBI Taxonomy" id="2995303"/>
    <lineage>
        <taxon>Bacteria</taxon>
        <taxon>Pseudomonadati</taxon>
        <taxon>Myxococcota</taxon>
        <taxon>Polyangia</taxon>
        <taxon>Nannocystales</taxon>
        <taxon>Nannocystaceae</taxon>
        <taxon>Nannocystis</taxon>
    </lineage>
</organism>
<evidence type="ECO:0000256" key="1">
    <source>
        <dbReference type="HAMAP-Rule" id="MF_01408"/>
    </source>
</evidence>
<feature type="binding site" description="in other chain" evidence="1">
    <location>
        <position position="178"/>
    </location>
    <ligand>
        <name>dUMP</name>
        <dbReference type="ChEBI" id="CHEBI:246422"/>
        <note>ligand shared between dimeric partners</note>
    </ligand>
</feature>
<dbReference type="PANTHER" id="PTHR34934:SF1">
    <property type="entry name" value="FLAVIN-DEPENDENT THYMIDYLATE SYNTHASE"/>
    <property type="match status" value="1"/>
</dbReference>
<protein>
    <recommendedName>
        <fullName evidence="1">Flavin-dependent thymidylate synthase</fullName>
        <shortName evidence="1">FDTS</shortName>
        <ecNumber evidence="1">2.1.1.148</ecNumber>
    </recommendedName>
    <alternativeName>
        <fullName evidence="1">FAD-dependent thymidylate synthase</fullName>
    </alternativeName>
    <alternativeName>
        <fullName evidence="1">Thymidylate synthase ThyX</fullName>
        <shortName evidence="1">TS</shortName>
        <shortName evidence="1">TSase</shortName>
    </alternativeName>
</protein>
<dbReference type="HAMAP" id="MF_01408">
    <property type="entry name" value="ThyX"/>
    <property type="match status" value="1"/>
</dbReference>
<sequence length="296" mass="33877">MTVTARPLSPGAEALLGREVPVLDLGFVQPIDYMGNDNDIVQAARVSYGPSTRKVHDDRGLLRYLMRHRHTTPFEMCEVKFRCKMPIFVARQWIRHRTANVNEMSLRYSEAPDEFYVPALEHVTLQSTTNRQGRDAETAVPAELRERVRALLHTRHEQLYADYQTLAGELGIARELARTLLPVSLYTQWIWKIDLHNLMHFLDLRLDPHAQIEIRLFAEAMAGFVQAWVPQSWEAFVDYRREALPLTRLDGVALAHMLKGEDADAAAARAGLQGRELREFHDKLARLRGLTEESGS</sequence>